<name>A0A0G2I6K3_9EURO</name>
<dbReference type="OrthoDB" id="4136622at2759"/>
<dbReference type="Proteomes" id="UP000034164">
    <property type="component" value="Unassembled WGS sequence"/>
</dbReference>
<evidence type="ECO:0000313" key="2">
    <source>
        <dbReference type="EMBL" id="KKZ66262.1"/>
    </source>
</evidence>
<organism evidence="2 3">
    <name type="scientific">[Emmonsia] crescens</name>
    <dbReference type="NCBI Taxonomy" id="73230"/>
    <lineage>
        <taxon>Eukaryota</taxon>
        <taxon>Fungi</taxon>
        <taxon>Dikarya</taxon>
        <taxon>Ascomycota</taxon>
        <taxon>Pezizomycotina</taxon>
        <taxon>Eurotiomycetes</taxon>
        <taxon>Eurotiomycetidae</taxon>
        <taxon>Onygenales</taxon>
        <taxon>Ajellomycetaceae</taxon>
        <taxon>Emergomyces</taxon>
    </lineage>
</organism>
<dbReference type="PANTHER" id="PTHR10039">
    <property type="entry name" value="AMELOGENIN"/>
    <property type="match status" value="1"/>
</dbReference>
<reference evidence="3" key="1">
    <citation type="journal article" date="2015" name="PLoS Genet.">
        <title>The dynamic genome and transcriptome of the human fungal pathogen Blastomyces and close relative Emmonsia.</title>
        <authorList>
            <person name="Munoz J.F."/>
            <person name="Gauthier G.M."/>
            <person name="Desjardins C.A."/>
            <person name="Gallo J.E."/>
            <person name="Holder J."/>
            <person name="Sullivan T.D."/>
            <person name="Marty A.J."/>
            <person name="Carmen J.C."/>
            <person name="Chen Z."/>
            <person name="Ding L."/>
            <person name="Gujja S."/>
            <person name="Magrini V."/>
            <person name="Misas E."/>
            <person name="Mitreva M."/>
            <person name="Priest M."/>
            <person name="Saif S."/>
            <person name="Whiston E.A."/>
            <person name="Young S."/>
            <person name="Zeng Q."/>
            <person name="Goldman W.E."/>
            <person name="Mardis E.R."/>
            <person name="Taylor J.W."/>
            <person name="McEwen J.G."/>
            <person name="Clay O.K."/>
            <person name="Klein B.S."/>
            <person name="Cuomo C.A."/>
        </authorList>
    </citation>
    <scope>NUCLEOTIDE SEQUENCE [LARGE SCALE GENOMIC DNA]</scope>
    <source>
        <strain evidence="3">UAMH 3008</strain>
    </source>
</reference>
<dbReference type="AlphaFoldDB" id="A0A0G2I6K3"/>
<evidence type="ECO:0000259" key="1">
    <source>
        <dbReference type="Pfam" id="PF22939"/>
    </source>
</evidence>
<dbReference type="VEuPathDB" id="FungiDB:EMCG_08033"/>
<dbReference type="Pfam" id="PF22939">
    <property type="entry name" value="WHD_GPIID"/>
    <property type="match status" value="1"/>
</dbReference>
<comment type="caution">
    <text evidence="2">The sequence shown here is derived from an EMBL/GenBank/DDBJ whole genome shotgun (WGS) entry which is preliminary data.</text>
</comment>
<dbReference type="EMBL" id="LCZI01000501">
    <property type="protein sequence ID" value="KKZ66262.1"/>
    <property type="molecule type" value="Genomic_DNA"/>
</dbReference>
<accession>A0A0G2I6K3</accession>
<proteinExistence type="predicted"/>
<gene>
    <name evidence="2" type="ORF">EMCG_08033</name>
</gene>
<feature type="domain" description="GPI inositol-deacylase winged helix" evidence="1">
    <location>
        <begin position="2"/>
        <end position="72"/>
    </location>
</feature>
<dbReference type="InterPro" id="IPR054471">
    <property type="entry name" value="GPIID_WHD"/>
</dbReference>
<protein>
    <recommendedName>
        <fullName evidence="1">GPI inositol-deacylase winged helix domain-containing protein</fullName>
    </recommendedName>
</protein>
<sequence length="102" mass="12015">MLRWTLCSLRPLLVEELKDILRLDIRETLHELGKTAGSICENLIYVDIESRIQAAHQTVKEFWFREGPSYEYGMSKAQEHTRVAEVCLQYLSSEDMKPPRFR</sequence>
<evidence type="ECO:0000313" key="3">
    <source>
        <dbReference type="Proteomes" id="UP000034164"/>
    </source>
</evidence>